<keyword evidence="6" id="KW-0444">Lipid biosynthesis</keyword>
<keyword evidence="11 15" id="KW-1133">Transmembrane helix</keyword>
<feature type="transmembrane region" description="Helical" evidence="15">
    <location>
        <begin position="7"/>
        <end position="23"/>
    </location>
</feature>
<reference evidence="16" key="1">
    <citation type="submission" date="2021-06" db="EMBL/GenBank/DDBJ databases">
        <authorList>
            <person name="Hodson N. C."/>
            <person name="Mongue J. A."/>
            <person name="Jaron S. K."/>
        </authorList>
    </citation>
    <scope>NUCLEOTIDE SEQUENCE</scope>
</reference>
<accession>A0A8J2P5A0</accession>
<evidence type="ECO:0000256" key="7">
    <source>
        <dbReference type="ARBA" id="ARBA00022679"/>
    </source>
</evidence>
<dbReference type="GO" id="GO:0008374">
    <property type="term" value="F:O-acyltransferase activity"/>
    <property type="evidence" value="ECO:0007669"/>
    <property type="project" value="InterPro"/>
</dbReference>
<keyword evidence="14" id="KW-0012">Acyltransferase</keyword>
<evidence type="ECO:0000256" key="12">
    <source>
        <dbReference type="ARBA" id="ARBA00023098"/>
    </source>
</evidence>
<evidence type="ECO:0000256" key="8">
    <source>
        <dbReference type="ARBA" id="ARBA00022692"/>
    </source>
</evidence>
<comment type="pathway">
    <text evidence="3">Lipid metabolism.</text>
</comment>
<keyword evidence="12" id="KW-0443">Lipid metabolism</keyword>
<evidence type="ECO:0000256" key="9">
    <source>
        <dbReference type="ARBA" id="ARBA00022798"/>
    </source>
</evidence>
<evidence type="ECO:0000256" key="10">
    <source>
        <dbReference type="ARBA" id="ARBA00022824"/>
    </source>
</evidence>
<evidence type="ECO:0000256" key="2">
    <source>
        <dbReference type="ARBA" id="ARBA00004771"/>
    </source>
</evidence>
<dbReference type="PANTHER" id="PTHR12317:SF0">
    <property type="entry name" value="ACYLTRANSFERASE"/>
    <property type="match status" value="1"/>
</dbReference>
<dbReference type="OrthoDB" id="264532at2759"/>
<organism evidence="16 17">
    <name type="scientific">Allacma fusca</name>
    <dbReference type="NCBI Taxonomy" id="39272"/>
    <lineage>
        <taxon>Eukaryota</taxon>
        <taxon>Metazoa</taxon>
        <taxon>Ecdysozoa</taxon>
        <taxon>Arthropoda</taxon>
        <taxon>Hexapoda</taxon>
        <taxon>Collembola</taxon>
        <taxon>Symphypleona</taxon>
        <taxon>Sminthuridae</taxon>
        <taxon>Allacma</taxon>
    </lineage>
</organism>
<evidence type="ECO:0000256" key="1">
    <source>
        <dbReference type="ARBA" id="ARBA00004477"/>
    </source>
</evidence>
<sequence length="293" mass="33773">MSAQTNAWIVMFILLFILGPAPISPCVMLYILFFTNYYPWVIAYILWCIYDRETKTRIKRRSEWLRRLPVWNYFRDYYPSQFVKTADLDPSKNYAKKPAVCLDNGAAYDEKSWGHGRLLAIPLGLSSVTQSSFEYLLTERDGGNGVVIVPGGVREQITTKHGPKIELVLKNRKGFAREALKYGASLVPVFTFGEHELYKHAEFPPDGWFFKLQQGLKDYLGIPLLNITGRYQILPLKKPLTTVVGEPIHCERNCKPSQSEIDEHHSKYINSLILLFETHKETYGKKNHVLQLI</sequence>
<comment type="similarity">
    <text evidence="4">Belongs to the diacylglycerol acyltransferase family.</text>
</comment>
<evidence type="ECO:0000256" key="5">
    <source>
        <dbReference type="ARBA" id="ARBA00013244"/>
    </source>
</evidence>
<dbReference type="Pfam" id="PF03982">
    <property type="entry name" value="DAGAT"/>
    <property type="match status" value="2"/>
</dbReference>
<keyword evidence="10" id="KW-0256">Endoplasmic reticulum</keyword>
<dbReference type="PANTHER" id="PTHR12317">
    <property type="entry name" value="DIACYLGLYCEROL O-ACYLTRANSFERASE"/>
    <property type="match status" value="1"/>
</dbReference>
<dbReference type="Proteomes" id="UP000708208">
    <property type="component" value="Unassembled WGS sequence"/>
</dbReference>
<keyword evidence="17" id="KW-1185">Reference proteome</keyword>
<dbReference type="EMBL" id="CAJVCH010214146">
    <property type="protein sequence ID" value="CAG7731509.1"/>
    <property type="molecule type" value="Genomic_DNA"/>
</dbReference>
<keyword evidence="9" id="KW-0319">Glycerol metabolism</keyword>
<keyword evidence="7" id="KW-0808">Transferase</keyword>
<keyword evidence="13 15" id="KW-0472">Membrane</keyword>
<name>A0A8J2P5A0_9HEXA</name>
<evidence type="ECO:0000256" key="11">
    <source>
        <dbReference type="ARBA" id="ARBA00022989"/>
    </source>
</evidence>
<evidence type="ECO:0000313" key="16">
    <source>
        <dbReference type="EMBL" id="CAG7731509.1"/>
    </source>
</evidence>
<evidence type="ECO:0000256" key="14">
    <source>
        <dbReference type="ARBA" id="ARBA00023315"/>
    </source>
</evidence>
<proteinExistence type="inferred from homology"/>
<evidence type="ECO:0000256" key="3">
    <source>
        <dbReference type="ARBA" id="ARBA00005189"/>
    </source>
</evidence>
<comment type="pathway">
    <text evidence="2">Glycerolipid metabolism; triacylglycerol biosynthesis.</text>
</comment>
<protein>
    <recommendedName>
        <fullName evidence="5">diacylglycerol O-acyltransferase</fullName>
        <ecNumber evidence="5">2.3.1.20</ecNumber>
    </recommendedName>
</protein>
<evidence type="ECO:0000256" key="4">
    <source>
        <dbReference type="ARBA" id="ARBA00005420"/>
    </source>
</evidence>
<evidence type="ECO:0000256" key="15">
    <source>
        <dbReference type="SAM" id="Phobius"/>
    </source>
</evidence>
<evidence type="ECO:0000313" key="17">
    <source>
        <dbReference type="Proteomes" id="UP000708208"/>
    </source>
</evidence>
<comment type="subcellular location">
    <subcellularLocation>
        <location evidence="1">Endoplasmic reticulum membrane</location>
        <topology evidence="1">Multi-pass membrane protein</topology>
    </subcellularLocation>
</comment>
<comment type="caution">
    <text evidence="16">The sequence shown here is derived from an EMBL/GenBank/DDBJ whole genome shotgun (WGS) entry which is preliminary data.</text>
</comment>
<dbReference type="GO" id="GO:0005789">
    <property type="term" value="C:endoplasmic reticulum membrane"/>
    <property type="evidence" value="ECO:0007669"/>
    <property type="project" value="UniProtKB-SubCell"/>
</dbReference>
<evidence type="ECO:0000256" key="6">
    <source>
        <dbReference type="ARBA" id="ARBA00022516"/>
    </source>
</evidence>
<dbReference type="AlphaFoldDB" id="A0A8J2P5A0"/>
<feature type="transmembrane region" description="Helical" evidence="15">
    <location>
        <begin position="29"/>
        <end position="50"/>
    </location>
</feature>
<keyword evidence="8 15" id="KW-0812">Transmembrane</keyword>
<evidence type="ECO:0000256" key="13">
    <source>
        <dbReference type="ARBA" id="ARBA00023136"/>
    </source>
</evidence>
<dbReference type="EC" id="2.3.1.20" evidence="5"/>
<gene>
    <name evidence="16" type="ORF">AFUS01_LOCUS20095</name>
</gene>
<dbReference type="InterPro" id="IPR007130">
    <property type="entry name" value="DAGAT"/>
</dbReference>
<dbReference type="GO" id="GO:0006629">
    <property type="term" value="P:lipid metabolic process"/>
    <property type="evidence" value="ECO:0007669"/>
    <property type="project" value="UniProtKB-KW"/>
</dbReference>